<dbReference type="Pfam" id="PF03669">
    <property type="entry name" value="ASTER"/>
    <property type="match status" value="1"/>
</dbReference>
<dbReference type="GO" id="GO:0045048">
    <property type="term" value="P:protein insertion into ER membrane"/>
    <property type="evidence" value="ECO:0007669"/>
    <property type="project" value="InterPro"/>
</dbReference>
<evidence type="ECO:0000256" key="1">
    <source>
        <dbReference type="ARBA" id="ARBA00004370"/>
    </source>
</evidence>
<keyword evidence="5 6" id="KW-0472">Membrane</keyword>
<sequence>MSTTQPSTADPRRPNNVIQYHTPKKELDEIDPDFYGVVSLLLSTVGLIMKIKWASWVALAFSIISLTNEKVSDRDPNSGRTQSYTGILFSTSGLLVNYMFLFIGIPGAPINKV</sequence>
<keyword evidence="8" id="KW-1185">Reference proteome</keyword>
<dbReference type="GO" id="GO:0005789">
    <property type="term" value="C:endoplasmic reticulum membrane"/>
    <property type="evidence" value="ECO:0007669"/>
    <property type="project" value="InterPro"/>
</dbReference>
<dbReference type="AlphaFoldDB" id="A0A8H3WYA4"/>
<reference evidence="7 8" key="1">
    <citation type="journal article" date="2019" name="Environ. Microbiol.">
        <title>At the nexus of three kingdoms: the genome of the mycorrhizal fungus Gigaspora margarita provides insights into plant, endobacterial and fungal interactions.</title>
        <authorList>
            <person name="Venice F."/>
            <person name="Ghignone S."/>
            <person name="Salvioli di Fossalunga A."/>
            <person name="Amselem J."/>
            <person name="Novero M."/>
            <person name="Xianan X."/>
            <person name="Sedzielewska Toro K."/>
            <person name="Morin E."/>
            <person name="Lipzen A."/>
            <person name="Grigoriev I.V."/>
            <person name="Henrissat B."/>
            <person name="Martin F.M."/>
            <person name="Bonfante P."/>
        </authorList>
    </citation>
    <scope>NUCLEOTIDE SEQUENCE [LARGE SCALE GENOMIC DNA]</scope>
    <source>
        <strain evidence="7 8">BEG34</strain>
    </source>
</reference>
<feature type="transmembrane region" description="Helical" evidence="6">
    <location>
        <begin position="34"/>
        <end position="64"/>
    </location>
</feature>
<dbReference type="OrthoDB" id="284718at2759"/>
<comment type="similarity">
    <text evidence="2">Belongs to the Asterix family.</text>
</comment>
<evidence type="ECO:0000313" key="7">
    <source>
        <dbReference type="EMBL" id="KAF0374105.1"/>
    </source>
</evidence>
<dbReference type="InterPro" id="IPR005351">
    <property type="entry name" value="ASTER"/>
</dbReference>
<evidence type="ECO:0000256" key="4">
    <source>
        <dbReference type="ARBA" id="ARBA00022989"/>
    </source>
</evidence>
<dbReference type="PANTHER" id="PTHR13193">
    <property type="entry name" value="CGI-140"/>
    <property type="match status" value="1"/>
</dbReference>
<keyword evidence="4 6" id="KW-1133">Transmembrane helix</keyword>
<evidence type="ECO:0000256" key="3">
    <source>
        <dbReference type="ARBA" id="ARBA00022692"/>
    </source>
</evidence>
<name>A0A8H3WYA4_GIGMA</name>
<dbReference type="EMBL" id="WTPW01002623">
    <property type="protein sequence ID" value="KAF0374105.1"/>
    <property type="molecule type" value="Genomic_DNA"/>
</dbReference>
<evidence type="ECO:0000256" key="5">
    <source>
        <dbReference type="ARBA" id="ARBA00023136"/>
    </source>
</evidence>
<evidence type="ECO:0000256" key="6">
    <source>
        <dbReference type="SAM" id="Phobius"/>
    </source>
</evidence>
<dbReference type="GO" id="GO:0044183">
    <property type="term" value="F:protein folding chaperone"/>
    <property type="evidence" value="ECO:0007669"/>
    <property type="project" value="InterPro"/>
</dbReference>
<dbReference type="Proteomes" id="UP000439903">
    <property type="component" value="Unassembled WGS sequence"/>
</dbReference>
<organism evidence="7 8">
    <name type="scientific">Gigaspora margarita</name>
    <dbReference type="NCBI Taxonomy" id="4874"/>
    <lineage>
        <taxon>Eukaryota</taxon>
        <taxon>Fungi</taxon>
        <taxon>Fungi incertae sedis</taxon>
        <taxon>Mucoromycota</taxon>
        <taxon>Glomeromycotina</taxon>
        <taxon>Glomeromycetes</taxon>
        <taxon>Diversisporales</taxon>
        <taxon>Gigasporaceae</taxon>
        <taxon>Gigaspora</taxon>
    </lineage>
</organism>
<feature type="transmembrane region" description="Helical" evidence="6">
    <location>
        <begin position="84"/>
        <end position="105"/>
    </location>
</feature>
<gene>
    <name evidence="7" type="ORF">F8M41_012918</name>
</gene>
<comment type="subcellular location">
    <subcellularLocation>
        <location evidence="1">Membrane</location>
    </subcellularLocation>
</comment>
<dbReference type="PANTHER" id="PTHR13193:SF0">
    <property type="entry name" value="PAT COMPLEX SUBUNIT ASTERIX"/>
    <property type="match status" value="1"/>
</dbReference>
<keyword evidence="3 6" id="KW-0812">Transmembrane</keyword>
<protein>
    <submittedName>
        <fullName evidence="7">Protein asterix</fullName>
    </submittedName>
</protein>
<accession>A0A8H3WYA4</accession>
<evidence type="ECO:0000256" key="2">
    <source>
        <dbReference type="ARBA" id="ARBA00009066"/>
    </source>
</evidence>
<comment type="caution">
    <text evidence="7">The sequence shown here is derived from an EMBL/GenBank/DDBJ whole genome shotgun (WGS) entry which is preliminary data.</text>
</comment>
<evidence type="ECO:0000313" key="8">
    <source>
        <dbReference type="Proteomes" id="UP000439903"/>
    </source>
</evidence>
<proteinExistence type="inferred from homology"/>